<gene>
    <name evidence="3" type="ORF">DNH61_17070</name>
</gene>
<dbReference type="FunFam" id="3.30.70.270:FF:000001">
    <property type="entry name" value="Diguanylate cyclase domain protein"/>
    <property type="match status" value="1"/>
</dbReference>
<dbReference type="InterPro" id="IPR050469">
    <property type="entry name" value="Diguanylate_Cyclase"/>
</dbReference>
<organism evidence="3 4">
    <name type="scientific">Paenibacillus sambharensis</name>
    <dbReference type="NCBI Taxonomy" id="1803190"/>
    <lineage>
        <taxon>Bacteria</taxon>
        <taxon>Bacillati</taxon>
        <taxon>Bacillota</taxon>
        <taxon>Bacilli</taxon>
        <taxon>Bacillales</taxon>
        <taxon>Paenibacillaceae</taxon>
        <taxon>Paenibacillus</taxon>
    </lineage>
</organism>
<keyword evidence="1" id="KW-0472">Membrane</keyword>
<feature type="transmembrane region" description="Helical" evidence="1">
    <location>
        <begin position="173"/>
        <end position="191"/>
    </location>
</feature>
<dbReference type="PROSITE" id="PS50887">
    <property type="entry name" value="GGDEF"/>
    <property type="match status" value="1"/>
</dbReference>
<dbReference type="EMBL" id="QKRB01000051">
    <property type="protein sequence ID" value="PZD94763.1"/>
    <property type="molecule type" value="Genomic_DNA"/>
</dbReference>
<evidence type="ECO:0000259" key="2">
    <source>
        <dbReference type="PROSITE" id="PS50887"/>
    </source>
</evidence>
<protein>
    <submittedName>
        <fullName evidence="3">Sensor domain-containing diguanylate cyclase</fullName>
    </submittedName>
</protein>
<feature type="transmembrane region" description="Helical" evidence="1">
    <location>
        <begin position="132"/>
        <end position="152"/>
    </location>
</feature>
<accession>A0A2W1L733</accession>
<dbReference type="Pfam" id="PF13188">
    <property type="entry name" value="PAS_8"/>
    <property type="match status" value="1"/>
</dbReference>
<dbReference type="Proteomes" id="UP000249522">
    <property type="component" value="Unassembled WGS sequence"/>
</dbReference>
<feature type="transmembrane region" description="Helical" evidence="1">
    <location>
        <begin position="95"/>
        <end position="112"/>
    </location>
</feature>
<feature type="transmembrane region" description="Helical" evidence="1">
    <location>
        <begin position="63"/>
        <end position="83"/>
    </location>
</feature>
<dbReference type="CDD" id="cd01949">
    <property type="entry name" value="GGDEF"/>
    <property type="match status" value="1"/>
</dbReference>
<evidence type="ECO:0000256" key="1">
    <source>
        <dbReference type="SAM" id="Phobius"/>
    </source>
</evidence>
<dbReference type="OrthoDB" id="9759607at2"/>
<keyword evidence="1" id="KW-1133">Transmembrane helix</keyword>
<reference evidence="3 4" key="1">
    <citation type="submission" date="2018-06" db="EMBL/GenBank/DDBJ databases">
        <title>Paenibacillus imtechensis sp. nov.</title>
        <authorList>
            <person name="Pinnaka A.K."/>
            <person name="Singh H."/>
            <person name="Kaur M."/>
        </authorList>
    </citation>
    <scope>NUCLEOTIDE SEQUENCE [LARGE SCALE GENOMIC DNA]</scope>
    <source>
        <strain evidence="3 4">SMB1</strain>
    </source>
</reference>
<sequence>MWLDFCLFVLLLGLFFFVFVSSAITRIHKVYLLFHSQIMLWPLCKFGVSTTTDPVLQMLYIKLAYISLSLLGLGWLVFALFLTGQSYKLDRRLRLVLGTATSLTVLAAVFNPDGLFVSPRQGNYVEHDVGPLFWLLVGMLLVYGAVSLKLMVSTLRAKAAPAHRKQIRMALSGMLVFSLFAVADLMFNVILVENYPLVPGLTSVGMTAAAVYLVIAIHKYRIFDLVRIAQLNVLDSMSMGVAVLDEHEIVLEANKALRRYFHIRTGDRFKVESILASQEDVSTAELFLANIRSASLHPVQQEIACRSAEGLRYFSMRCEPVLDRWMVIGRVLTFQDVTEYRELMMASAEQNKVLVERNNELTVIQQELFAANQKLEHLAVTDGLTGCYNRRYLMQQLEHEMIANARYRIPFAIFLFDIDLFKSINDTYGHLVGDEVIKSTAEAVKKSLRRTDILARYGGEEFTVYLPHTTMEQAVMLAERVKAAVASNLIHTGPGSEPVTITISMGVLAAHHEQPVRIEDPKQYLKEMFHKVDMALYEAKKRGRNRIVSVEPAS</sequence>
<dbReference type="AlphaFoldDB" id="A0A2W1L733"/>
<name>A0A2W1L733_9BACL</name>
<feature type="domain" description="GGDEF" evidence="2">
    <location>
        <begin position="409"/>
        <end position="552"/>
    </location>
</feature>
<dbReference type="InterPro" id="IPR000014">
    <property type="entry name" value="PAS"/>
</dbReference>
<dbReference type="InterPro" id="IPR043128">
    <property type="entry name" value="Rev_trsase/Diguanyl_cyclase"/>
</dbReference>
<dbReference type="Pfam" id="PF16927">
    <property type="entry name" value="HisKA_7TM"/>
    <property type="match status" value="1"/>
</dbReference>
<dbReference type="PANTHER" id="PTHR45138:SF9">
    <property type="entry name" value="DIGUANYLATE CYCLASE DGCM-RELATED"/>
    <property type="match status" value="1"/>
</dbReference>
<proteinExistence type="predicted"/>
<dbReference type="Gene3D" id="3.30.70.270">
    <property type="match status" value="1"/>
</dbReference>
<dbReference type="InterPro" id="IPR029787">
    <property type="entry name" value="Nucleotide_cyclase"/>
</dbReference>
<dbReference type="NCBIfam" id="TIGR00254">
    <property type="entry name" value="GGDEF"/>
    <property type="match status" value="1"/>
</dbReference>
<dbReference type="PANTHER" id="PTHR45138">
    <property type="entry name" value="REGULATORY COMPONENTS OF SENSORY TRANSDUCTION SYSTEM"/>
    <property type="match status" value="1"/>
</dbReference>
<dbReference type="SUPFAM" id="SSF55073">
    <property type="entry name" value="Nucleotide cyclase"/>
    <property type="match status" value="1"/>
</dbReference>
<comment type="caution">
    <text evidence="3">The sequence shown here is derived from an EMBL/GenBank/DDBJ whole genome shotgun (WGS) entry which is preliminary data.</text>
</comment>
<evidence type="ECO:0000313" key="4">
    <source>
        <dbReference type="Proteomes" id="UP000249522"/>
    </source>
</evidence>
<feature type="transmembrane region" description="Helical" evidence="1">
    <location>
        <begin position="197"/>
        <end position="217"/>
    </location>
</feature>
<dbReference type="SMART" id="SM00267">
    <property type="entry name" value="GGDEF"/>
    <property type="match status" value="1"/>
</dbReference>
<dbReference type="GO" id="GO:0052621">
    <property type="term" value="F:diguanylate cyclase activity"/>
    <property type="evidence" value="ECO:0007669"/>
    <property type="project" value="TreeGrafter"/>
</dbReference>
<evidence type="ECO:0000313" key="3">
    <source>
        <dbReference type="EMBL" id="PZD94763.1"/>
    </source>
</evidence>
<dbReference type="InterPro" id="IPR031621">
    <property type="entry name" value="HisKA_7TM"/>
</dbReference>
<keyword evidence="4" id="KW-1185">Reference proteome</keyword>
<keyword evidence="1" id="KW-0812">Transmembrane</keyword>
<dbReference type="InterPro" id="IPR000160">
    <property type="entry name" value="GGDEF_dom"/>
</dbReference>
<dbReference type="Gene3D" id="3.30.450.20">
    <property type="entry name" value="PAS domain"/>
    <property type="match status" value="1"/>
</dbReference>
<dbReference type="Pfam" id="PF00990">
    <property type="entry name" value="GGDEF"/>
    <property type="match status" value="1"/>
</dbReference>